<feature type="compositionally biased region" description="Low complexity" evidence="3">
    <location>
        <begin position="105"/>
        <end position="119"/>
    </location>
</feature>
<evidence type="ECO:0000256" key="1">
    <source>
        <dbReference type="ARBA" id="ARBA00006461"/>
    </source>
</evidence>
<evidence type="ECO:0000313" key="5">
    <source>
        <dbReference type="Proteomes" id="UP001215712"/>
    </source>
</evidence>
<gene>
    <name evidence="4" type="ORF">N7493_002023</name>
</gene>
<accession>A0AAD6HVM3</accession>
<feature type="compositionally biased region" description="Basic and acidic residues" evidence="3">
    <location>
        <begin position="328"/>
        <end position="337"/>
    </location>
</feature>
<feature type="compositionally biased region" description="Basic and acidic residues" evidence="3">
    <location>
        <begin position="167"/>
        <end position="207"/>
    </location>
</feature>
<dbReference type="AlphaFoldDB" id="A0AAD6HVM3"/>
<dbReference type="Pfam" id="PF08243">
    <property type="entry name" value="SPT2"/>
    <property type="match status" value="1"/>
</dbReference>
<protein>
    <recommendedName>
        <fullName evidence="6">Chromatin SPT2</fullName>
    </recommendedName>
</protein>
<proteinExistence type="inferred from homology"/>
<feature type="compositionally biased region" description="Low complexity" evidence="3">
    <location>
        <begin position="127"/>
        <end position="141"/>
    </location>
</feature>
<evidence type="ECO:0000256" key="2">
    <source>
        <dbReference type="ARBA" id="ARBA00023054"/>
    </source>
</evidence>
<organism evidence="4 5">
    <name type="scientific">Penicillium malachiteum</name>
    <dbReference type="NCBI Taxonomy" id="1324776"/>
    <lineage>
        <taxon>Eukaryota</taxon>
        <taxon>Fungi</taxon>
        <taxon>Dikarya</taxon>
        <taxon>Ascomycota</taxon>
        <taxon>Pezizomycotina</taxon>
        <taxon>Eurotiomycetes</taxon>
        <taxon>Eurotiomycetidae</taxon>
        <taxon>Eurotiales</taxon>
        <taxon>Aspergillaceae</taxon>
        <taxon>Penicillium</taxon>
    </lineage>
</organism>
<feature type="region of interest" description="Disordered" evidence="3">
    <location>
        <begin position="1"/>
        <end position="290"/>
    </location>
</feature>
<feature type="compositionally biased region" description="Acidic residues" evidence="3">
    <location>
        <begin position="272"/>
        <end position="284"/>
    </location>
</feature>
<keyword evidence="2" id="KW-0175">Coiled coil</keyword>
<dbReference type="SMART" id="SM00784">
    <property type="entry name" value="SPT2"/>
    <property type="match status" value="1"/>
</dbReference>
<evidence type="ECO:0000313" key="4">
    <source>
        <dbReference type="EMBL" id="KAJ5738868.1"/>
    </source>
</evidence>
<dbReference type="Proteomes" id="UP001215712">
    <property type="component" value="Unassembled WGS sequence"/>
</dbReference>
<dbReference type="EMBL" id="JAQJAN010000002">
    <property type="protein sequence ID" value="KAJ5738868.1"/>
    <property type="molecule type" value="Genomic_DNA"/>
</dbReference>
<reference evidence="4" key="2">
    <citation type="submission" date="2023-01" db="EMBL/GenBank/DDBJ databases">
        <authorList>
            <person name="Petersen C."/>
        </authorList>
    </citation>
    <scope>NUCLEOTIDE SEQUENCE</scope>
    <source>
        <strain evidence="4">IBT 17514</strain>
    </source>
</reference>
<reference evidence="4" key="1">
    <citation type="journal article" date="2023" name="IMA Fungus">
        <title>Comparative genomic study of the Penicillium genus elucidates a diverse pangenome and 15 lateral gene transfer events.</title>
        <authorList>
            <person name="Petersen C."/>
            <person name="Sorensen T."/>
            <person name="Nielsen M.R."/>
            <person name="Sondergaard T.E."/>
            <person name="Sorensen J.L."/>
            <person name="Fitzpatrick D.A."/>
            <person name="Frisvad J.C."/>
            <person name="Nielsen K.L."/>
        </authorList>
    </citation>
    <scope>NUCLEOTIDE SEQUENCE</scope>
    <source>
        <strain evidence="4">IBT 17514</strain>
    </source>
</reference>
<evidence type="ECO:0000256" key="3">
    <source>
        <dbReference type="SAM" id="MobiDB-lite"/>
    </source>
</evidence>
<feature type="compositionally biased region" description="Basic and acidic residues" evidence="3">
    <location>
        <begin position="214"/>
        <end position="223"/>
    </location>
</feature>
<comment type="similarity">
    <text evidence="1">Belongs to the SPT2 family.</text>
</comment>
<evidence type="ECO:0008006" key="6">
    <source>
        <dbReference type="Google" id="ProtNLM"/>
    </source>
</evidence>
<comment type="caution">
    <text evidence="4">The sequence shown here is derived from an EMBL/GenBank/DDBJ whole genome shotgun (WGS) entry which is preliminary data.</text>
</comment>
<feature type="region of interest" description="Disordered" evidence="3">
    <location>
        <begin position="328"/>
        <end position="347"/>
    </location>
</feature>
<keyword evidence="5" id="KW-1185">Reference proteome</keyword>
<sequence length="347" mass="37552">MSFLDSVLSSLQTGKATPLPISQPPAAPVISATNRDGRQPVLNANTNGGIKRKAEDQLTGPARPAGPGSAKSPASRPIATAAPVKTASKPVSTMNKVASKPTPKPGTAGTTVAKKLAPNKPAPPKAAPTAAPTAPAKAPPKGSYADLMAQAKAMQDKAPKVGMLQHHQTEPKARNSHREFKQRIKDAKKLGRAEARNKKLSPDPPVRERRRKRTPEFPSRKSSPESISYKGTAKPTQTPEPPTYRGTAGLPGKTGGNDRRQHGKHRKNEYLGTDEEDEGDDYGYDDGFYSDVSSDMEAGFNDVEEEDRFALKNARKEDEEELRQEMAAKKEKMERQKRLAALASRKR</sequence>
<name>A0AAD6HVM3_9EURO</name>
<dbReference type="InterPro" id="IPR013256">
    <property type="entry name" value="Chromatin_SPT2"/>
</dbReference>